<dbReference type="AlphaFoldDB" id="A0AA37HX40"/>
<keyword evidence="3 10" id="KW-0963">Cytoplasm</keyword>
<evidence type="ECO:0000259" key="11">
    <source>
        <dbReference type="Pfam" id="PF04452"/>
    </source>
</evidence>
<dbReference type="InterPro" id="IPR015947">
    <property type="entry name" value="PUA-like_sf"/>
</dbReference>
<dbReference type="GO" id="GO:0005737">
    <property type="term" value="C:cytoplasm"/>
    <property type="evidence" value="ECO:0007669"/>
    <property type="project" value="UniProtKB-SubCell"/>
</dbReference>
<accession>A0AA37HX40</accession>
<evidence type="ECO:0000256" key="2">
    <source>
        <dbReference type="ARBA" id="ARBA00005528"/>
    </source>
</evidence>
<feature type="domain" description="Ribosomal RNA small subunit methyltransferase E PUA-like" evidence="12">
    <location>
        <begin position="20"/>
        <end position="61"/>
    </location>
</feature>
<evidence type="ECO:0000256" key="10">
    <source>
        <dbReference type="PIRNR" id="PIRNR015601"/>
    </source>
</evidence>
<keyword evidence="5 10" id="KW-0489">Methyltransferase</keyword>
<dbReference type="InterPro" id="IPR046886">
    <property type="entry name" value="RsmE_MTase_dom"/>
</dbReference>
<dbReference type="GO" id="GO:0070475">
    <property type="term" value="P:rRNA base methylation"/>
    <property type="evidence" value="ECO:0007669"/>
    <property type="project" value="TreeGrafter"/>
</dbReference>
<keyword evidence="6 10" id="KW-0808">Transferase</keyword>
<dbReference type="GO" id="GO:0070042">
    <property type="term" value="F:rRNA (uridine-N3-)-methyltransferase activity"/>
    <property type="evidence" value="ECO:0007669"/>
    <property type="project" value="TreeGrafter"/>
</dbReference>
<dbReference type="Gene3D" id="3.40.1280.10">
    <property type="match status" value="1"/>
</dbReference>
<dbReference type="Pfam" id="PF04452">
    <property type="entry name" value="Methyltrans_RNA"/>
    <property type="match status" value="1"/>
</dbReference>
<evidence type="ECO:0000313" key="13">
    <source>
        <dbReference type="EMBL" id="GJG27347.1"/>
    </source>
</evidence>
<protein>
    <recommendedName>
        <fullName evidence="10">Ribosomal RNA small subunit methyltransferase E</fullName>
        <ecNumber evidence="10">2.1.1.193</ecNumber>
    </recommendedName>
</protein>
<comment type="function">
    <text evidence="8 10">Specifically methylates the N3 position of the uracil ring of uridine 1498 (m3U1498) in 16S rRNA. Acts on the fully assembled 30S ribosomal subunit.</text>
</comment>
<evidence type="ECO:0000256" key="5">
    <source>
        <dbReference type="ARBA" id="ARBA00022603"/>
    </source>
</evidence>
<evidence type="ECO:0000256" key="7">
    <source>
        <dbReference type="ARBA" id="ARBA00022691"/>
    </source>
</evidence>
<keyword evidence="4 10" id="KW-0698">rRNA processing</keyword>
<dbReference type="PANTHER" id="PTHR30027:SF3">
    <property type="entry name" value="16S RRNA (URACIL(1498)-N(3))-METHYLTRANSFERASE"/>
    <property type="match status" value="1"/>
</dbReference>
<organism evidence="13 14">
    <name type="scientific">Segatella bryantii</name>
    <name type="common">Prevotella bryantii</name>
    <dbReference type="NCBI Taxonomy" id="77095"/>
    <lineage>
        <taxon>Bacteria</taxon>
        <taxon>Pseudomonadati</taxon>
        <taxon>Bacteroidota</taxon>
        <taxon>Bacteroidia</taxon>
        <taxon>Bacteroidales</taxon>
        <taxon>Prevotellaceae</taxon>
        <taxon>Segatella</taxon>
    </lineage>
</organism>
<dbReference type="NCBIfam" id="TIGR00046">
    <property type="entry name" value="RsmE family RNA methyltransferase"/>
    <property type="match status" value="1"/>
</dbReference>
<dbReference type="RefSeq" id="WP_006282505.1">
    <property type="nucleotide sequence ID" value="NZ_BPTR01000001.1"/>
</dbReference>
<dbReference type="EMBL" id="BPTR01000001">
    <property type="protein sequence ID" value="GJG27347.1"/>
    <property type="molecule type" value="Genomic_DNA"/>
</dbReference>
<evidence type="ECO:0000256" key="3">
    <source>
        <dbReference type="ARBA" id="ARBA00022490"/>
    </source>
</evidence>
<dbReference type="InterPro" id="IPR029028">
    <property type="entry name" value="Alpha/beta_knot_MTases"/>
</dbReference>
<dbReference type="InterPro" id="IPR046887">
    <property type="entry name" value="RsmE_PUA-like"/>
</dbReference>
<comment type="caution">
    <text evidence="13">The sequence shown here is derived from an EMBL/GenBank/DDBJ whole genome shotgun (WGS) entry which is preliminary data.</text>
</comment>
<dbReference type="PANTHER" id="PTHR30027">
    <property type="entry name" value="RIBOSOMAL RNA SMALL SUBUNIT METHYLTRANSFERASE E"/>
    <property type="match status" value="1"/>
</dbReference>
<evidence type="ECO:0000256" key="8">
    <source>
        <dbReference type="ARBA" id="ARBA00025699"/>
    </source>
</evidence>
<dbReference type="InterPro" id="IPR029026">
    <property type="entry name" value="tRNA_m1G_MTases_N"/>
</dbReference>
<dbReference type="CDD" id="cd18084">
    <property type="entry name" value="RsmE-like"/>
    <property type="match status" value="1"/>
</dbReference>
<evidence type="ECO:0000256" key="1">
    <source>
        <dbReference type="ARBA" id="ARBA00004496"/>
    </source>
</evidence>
<dbReference type="GeneID" id="72479588"/>
<gene>
    <name evidence="13" type="ORF">PRRU23_10470</name>
</gene>
<evidence type="ECO:0000256" key="9">
    <source>
        <dbReference type="ARBA" id="ARBA00047944"/>
    </source>
</evidence>
<dbReference type="Proteomes" id="UP000887043">
    <property type="component" value="Unassembled WGS sequence"/>
</dbReference>
<proteinExistence type="inferred from homology"/>
<dbReference type="Pfam" id="PF20260">
    <property type="entry name" value="PUA_4"/>
    <property type="match status" value="1"/>
</dbReference>
<evidence type="ECO:0000256" key="6">
    <source>
        <dbReference type="ARBA" id="ARBA00022679"/>
    </source>
</evidence>
<comment type="subcellular location">
    <subcellularLocation>
        <location evidence="1 10">Cytoplasm</location>
    </subcellularLocation>
</comment>
<dbReference type="SUPFAM" id="SSF75217">
    <property type="entry name" value="alpha/beta knot"/>
    <property type="match status" value="1"/>
</dbReference>
<keyword evidence="7 10" id="KW-0949">S-adenosyl-L-methionine</keyword>
<comment type="catalytic activity">
    <reaction evidence="9 10">
        <text>uridine(1498) in 16S rRNA + S-adenosyl-L-methionine = N(3)-methyluridine(1498) in 16S rRNA + S-adenosyl-L-homocysteine + H(+)</text>
        <dbReference type="Rhea" id="RHEA:42920"/>
        <dbReference type="Rhea" id="RHEA-COMP:10283"/>
        <dbReference type="Rhea" id="RHEA-COMP:10284"/>
        <dbReference type="ChEBI" id="CHEBI:15378"/>
        <dbReference type="ChEBI" id="CHEBI:57856"/>
        <dbReference type="ChEBI" id="CHEBI:59789"/>
        <dbReference type="ChEBI" id="CHEBI:65315"/>
        <dbReference type="ChEBI" id="CHEBI:74502"/>
        <dbReference type="EC" id="2.1.1.193"/>
    </reaction>
</comment>
<dbReference type="SUPFAM" id="SSF88697">
    <property type="entry name" value="PUA domain-like"/>
    <property type="match status" value="1"/>
</dbReference>
<feature type="domain" description="Ribosomal RNA small subunit methyltransferase E methyltransferase" evidence="11">
    <location>
        <begin position="76"/>
        <end position="232"/>
    </location>
</feature>
<reference evidence="13" key="1">
    <citation type="submission" date="2021-08" db="EMBL/GenBank/DDBJ databases">
        <title>Prevotella lacticifex sp. nov., isolated from rumen of cow.</title>
        <authorList>
            <person name="Shinkai T."/>
            <person name="Ikeyama N."/>
            <person name="Kumagai M."/>
            <person name="Ohmori H."/>
            <person name="Sakamoto M."/>
            <person name="Ohkuma M."/>
            <person name="Mitsumori M."/>
        </authorList>
    </citation>
    <scope>NUCLEOTIDE SEQUENCE</scope>
    <source>
        <strain evidence="13">DSM 11371</strain>
    </source>
</reference>
<dbReference type="PIRSF" id="PIRSF015601">
    <property type="entry name" value="MTase_slr0722"/>
    <property type="match status" value="1"/>
</dbReference>
<comment type="similarity">
    <text evidence="2 10">Belongs to the RNA methyltransferase RsmE family.</text>
</comment>
<evidence type="ECO:0000313" key="14">
    <source>
        <dbReference type="Proteomes" id="UP000887043"/>
    </source>
</evidence>
<sequence length="243" mass="27892">MKEVRYFYVPDACHRDELPVDEANHALRVLRLQSGDQMFLMDGNGAFYEAEVTLASSKHCHYRITNTLVQEKAWKGKIHLGIAPTKMMERIEWMAEKSTEIGIDEFSFLHCKFSERKVLKKERIEKIVVSAMKQSRKPWMPVVHEMTAFRDFIDAHTTGHRYICHCYNEIEKKDLYTELLLLAKDEAVPEVTILVGPEGDFSIDEVNYALSQGFESVSLGNARLRTETAGLSGVMMAQLAMRK</sequence>
<dbReference type="EC" id="2.1.1.193" evidence="10"/>
<dbReference type="Gene3D" id="2.40.240.20">
    <property type="entry name" value="Hypothetical PUA domain-like, domain 1"/>
    <property type="match status" value="1"/>
</dbReference>
<evidence type="ECO:0000256" key="4">
    <source>
        <dbReference type="ARBA" id="ARBA00022552"/>
    </source>
</evidence>
<dbReference type="NCBIfam" id="NF008702">
    <property type="entry name" value="PRK11713.6-1"/>
    <property type="match status" value="1"/>
</dbReference>
<dbReference type="InterPro" id="IPR006700">
    <property type="entry name" value="RsmE"/>
</dbReference>
<name>A0AA37HX40_SEGBR</name>
<evidence type="ECO:0000259" key="12">
    <source>
        <dbReference type="Pfam" id="PF20260"/>
    </source>
</evidence>